<protein>
    <submittedName>
        <fullName evidence="2">DUF4148 domain-containing protein</fullName>
    </submittedName>
</protein>
<feature type="chain" id="PRO_5045644797" evidence="1">
    <location>
        <begin position="24"/>
        <end position="86"/>
    </location>
</feature>
<reference evidence="2" key="1">
    <citation type="submission" date="2023-07" db="EMBL/GenBank/DDBJ databases">
        <title>A collection of bacterial strains from the Burkholderia cepacia Research Laboratory and Repository.</title>
        <authorList>
            <person name="Lipuma J."/>
            <person name="Spilker T."/>
            <person name="Caverly L."/>
        </authorList>
    </citation>
    <scope>NUCLEOTIDE SEQUENCE</scope>
    <source>
        <strain evidence="2">AU42020</strain>
    </source>
</reference>
<sequence length="86" mass="9095">MKTLMFATLLCALCVALPGRAGATQHDIATATQTLAAAAAAPSSSAQPAWNARAATPLTRAQVYRELVEAERDGQLAQLDRELYSH</sequence>
<dbReference type="Proteomes" id="UP001171606">
    <property type="component" value="Unassembled WGS sequence"/>
</dbReference>
<dbReference type="Pfam" id="PF13663">
    <property type="entry name" value="DUF4148"/>
    <property type="match status" value="1"/>
</dbReference>
<name>A0ABT8PA97_9BURK</name>
<dbReference type="InterPro" id="IPR025421">
    <property type="entry name" value="DUF4148"/>
</dbReference>
<evidence type="ECO:0000313" key="2">
    <source>
        <dbReference type="EMBL" id="MDN7931988.1"/>
    </source>
</evidence>
<evidence type="ECO:0000313" key="3">
    <source>
        <dbReference type="Proteomes" id="UP001171606"/>
    </source>
</evidence>
<dbReference type="RefSeq" id="WP_174921680.1">
    <property type="nucleotide sequence ID" value="NZ_CABVPT010000021.1"/>
</dbReference>
<comment type="caution">
    <text evidence="2">The sequence shown here is derived from an EMBL/GenBank/DDBJ whole genome shotgun (WGS) entry which is preliminary data.</text>
</comment>
<organism evidence="2 3">
    <name type="scientific">Burkholderia metallica</name>
    <dbReference type="NCBI Taxonomy" id="488729"/>
    <lineage>
        <taxon>Bacteria</taxon>
        <taxon>Pseudomonadati</taxon>
        <taxon>Pseudomonadota</taxon>
        <taxon>Betaproteobacteria</taxon>
        <taxon>Burkholderiales</taxon>
        <taxon>Burkholderiaceae</taxon>
        <taxon>Burkholderia</taxon>
        <taxon>Burkholderia cepacia complex</taxon>
    </lineage>
</organism>
<keyword evidence="1" id="KW-0732">Signal</keyword>
<gene>
    <name evidence="2" type="ORF">QZM52_11925</name>
</gene>
<feature type="signal peptide" evidence="1">
    <location>
        <begin position="1"/>
        <end position="23"/>
    </location>
</feature>
<proteinExistence type="predicted"/>
<dbReference type="EMBL" id="JAUJSQ010000003">
    <property type="protein sequence ID" value="MDN7931988.1"/>
    <property type="molecule type" value="Genomic_DNA"/>
</dbReference>
<keyword evidence="3" id="KW-1185">Reference proteome</keyword>
<accession>A0ABT8PA97</accession>
<evidence type="ECO:0000256" key="1">
    <source>
        <dbReference type="SAM" id="SignalP"/>
    </source>
</evidence>